<comment type="caution">
    <text evidence="1">The sequence shown here is derived from an EMBL/GenBank/DDBJ whole genome shotgun (WGS) entry which is preliminary data.</text>
</comment>
<proteinExistence type="predicted"/>
<sequence length="56" mass="6186">MHAIVDRLRRDENLFESATSRLSLGPAITSVSWTVEQDDDEDDSLGLASPHAECDL</sequence>
<evidence type="ECO:0000313" key="1">
    <source>
        <dbReference type="EMBL" id="MBE1561294.1"/>
    </source>
</evidence>
<evidence type="ECO:0000313" key="2">
    <source>
        <dbReference type="Proteomes" id="UP000661607"/>
    </source>
</evidence>
<name>A0ABR9KGY8_9ACTN</name>
<protein>
    <submittedName>
        <fullName evidence="1">Uncharacterized protein</fullName>
    </submittedName>
</protein>
<dbReference type="Proteomes" id="UP000661607">
    <property type="component" value="Unassembled WGS sequence"/>
</dbReference>
<organism evidence="1 2">
    <name type="scientific">Nonomuraea africana</name>
    <dbReference type="NCBI Taxonomy" id="46171"/>
    <lineage>
        <taxon>Bacteria</taxon>
        <taxon>Bacillati</taxon>
        <taxon>Actinomycetota</taxon>
        <taxon>Actinomycetes</taxon>
        <taxon>Streptosporangiales</taxon>
        <taxon>Streptosporangiaceae</taxon>
        <taxon>Nonomuraea</taxon>
    </lineage>
</organism>
<reference evidence="1 2" key="1">
    <citation type="submission" date="2020-10" db="EMBL/GenBank/DDBJ databases">
        <title>Sequencing the genomes of 1000 actinobacteria strains.</title>
        <authorList>
            <person name="Klenk H.-P."/>
        </authorList>
    </citation>
    <scope>NUCLEOTIDE SEQUENCE [LARGE SCALE GENOMIC DNA]</scope>
    <source>
        <strain evidence="1 2">DSM 43748</strain>
    </source>
</reference>
<gene>
    <name evidence="1" type="ORF">H4W81_004073</name>
</gene>
<accession>A0ABR9KGY8</accession>
<keyword evidence="2" id="KW-1185">Reference proteome</keyword>
<dbReference type="EMBL" id="JADBEF010000001">
    <property type="protein sequence ID" value="MBE1561294.1"/>
    <property type="molecule type" value="Genomic_DNA"/>
</dbReference>